<protein>
    <submittedName>
        <fullName evidence="1">Uncharacterized protein</fullName>
    </submittedName>
</protein>
<accession>X1G950</accession>
<organism evidence="1">
    <name type="scientific">marine sediment metagenome</name>
    <dbReference type="NCBI Taxonomy" id="412755"/>
    <lineage>
        <taxon>unclassified sequences</taxon>
        <taxon>metagenomes</taxon>
        <taxon>ecological metagenomes</taxon>
    </lineage>
</organism>
<comment type="caution">
    <text evidence="1">The sequence shown here is derived from an EMBL/GenBank/DDBJ whole genome shotgun (WGS) entry which is preliminary data.</text>
</comment>
<feature type="non-terminal residue" evidence="1">
    <location>
        <position position="1"/>
    </location>
</feature>
<gene>
    <name evidence="1" type="ORF">S03H2_26721</name>
</gene>
<sequence>IPSIILTTSNDYQKLGNKNRVNYLVYSKNIDFCKYFLHVIATVRIGYKKFYSTLTFSTTSSNDNNASS</sequence>
<reference evidence="1" key="1">
    <citation type="journal article" date="2014" name="Front. Microbiol.">
        <title>High frequency of phylogenetically diverse reductive dehalogenase-homologous genes in deep subseafloor sedimentary metagenomes.</title>
        <authorList>
            <person name="Kawai M."/>
            <person name="Futagami T."/>
            <person name="Toyoda A."/>
            <person name="Takaki Y."/>
            <person name="Nishi S."/>
            <person name="Hori S."/>
            <person name="Arai W."/>
            <person name="Tsubouchi T."/>
            <person name="Morono Y."/>
            <person name="Uchiyama I."/>
            <person name="Ito T."/>
            <person name="Fujiyama A."/>
            <person name="Inagaki F."/>
            <person name="Takami H."/>
        </authorList>
    </citation>
    <scope>NUCLEOTIDE SEQUENCE</scope>
    <source>
        <strain evidence="1">Expedition CK06-06</strain>
    </source>
</reference>
<evidence type="ECO:0000313" key="1">
    <source>
        <dbReference type="EMBL" id="GAH53757.1"/>
    </source>
</evidence>
<proteinExistence type="predicted"/>
<dbReference type="EMBL" id="BARU01015625">
    <property type="protein sequence ID" value="GAH53757.1"/>
    <property type="molecule type" value="Genomic_DNA"/>
</dbReference>
<dbReference type="AlphaFoldDB" id="X1G950"/>
<name>X1G950_9ZZZZ</name>